<name>A0A369IJF1_9BACT</name>
<organism evidence="3 4">
    <name type="scientific">Runella aurantiaca</name>
    <dbReference type="NCBI Taxonomy" id="2282308"/>
    <lineage>
        <taxon>Bacteria</taxon>
        <taxon>Pseudomonadati</taxon>
        <taxon>Bacteroidota</taxon>
        <taxon>Cytophagia</taxon>
        <taxon>Cytophagales</taxon>
        <taxon>Spirosomataceae</taxon>
        <taxon>Runella</taxon>
    </lineage>
</organism>
<dbReference type="Pfam" id="PF04471">
    <property type="entry name" value="Mrr_cat"/>
    <property type="match status" value="1"/>
</dbReference>
<feature type="domain" description="Restriction endonuclease type IV Mrr" evidence="2">
    <location>
        <begin position="412"/>
        <end position="522"/>
    </location>
</feature>
<dbReference type="GO" id="GO:0009307">
    <property type="term" value="P:DNA restriction-modification system"/>
    <property type="evidence" value="ECO:0007669"/>
    <property type="project" value="InterPro"/>
</dbReference>
<keyword evidence="3" id="KW-0255">Endonuclease</keyword>
<dbReference type="Gene3D" id="3.40.1350.10">
    <property type="match status" value="1"/>
</dbReference>
<reference evidence="3 4" key="1">
    <citation type="submission" date="2018-07" db="EMBL/GenBank/DDBJ databases">
        <title>Genome analysis of Runella aurantiaca.</title>
        <authorList>
            <person name="Yang X."/>
        </authorList>
    </citation>
    <scope>NUCLEOTIDE SEQUENCE [LARGE SCALE GENOMIC DNA]</scope>
    <source>
        <strain evidence="3 4">YX9</strain>
    </source>
</reference>
<dbReference type="InterPro" id="IPR011335">
    <property type="entry name" value="Restrct_endonuc-II-like"/>
</dbReference>
<protein>
    <submittedName>
        <fullName evidence="3">Restriction endonuclease</fullName>
    </submittedName>
</protein>
<gene>
    <name evidence="3" type="ORF">DVG78_05160</name>
</gene>
<accession>A0A369IJF1</accession>
<dbReference type="Proteomes" id="UP000253141">
    <property type="component" value="Unassembled WGS sequence"/>
</dbReference>
<evidence type="ECO:0000313" key="3">
    <source>
        <dbReference type="EMBL" id="RDB07394.1"/>
    </source>
</evidence>
<dbReference type="SUPFAM" id="SSF52980">
    <property type="entry name" value="Restriction endonuclease-like"/>
    <property type="match status" value="1"/>
</dbReference>
<proteinExistence type="predicted"/>
<keyword evidence="4" id="KW-1185">Reference proteome</keyword>
<dbReference type="PANTHER" id="PTHR30015">
    <property type="entry name" value="MRR RESTRICTION SYSTEM PROTEIN"/>
    <property type="match status" value="1"/>
</dbReference>
<dbReference type="EMBL" id="QPIW01000002">
    <property type="protein sequence ID" value="RDB07394.1"/>
    <property type="molecule type" value="Genomic_DNA"/>
</dbReference>
<evidence type="ECO:0000259" key="2">
    <source>
        <dbReference type="Pfam" id="PF04471"/>
    </source>
</evidence>
<evidence type="ECO:0000256" key="1">
    <source>
        <dbReference type="SAM" id="Coils"/>
    </source>
</evidence>
<dbReference type="GO" id="GO:0003677">
    <property type="term" value="F:DNA binding"/>
    <property type="evidence" value="ECO:0007669"/>
    <property type="project" value="InterPro"/>
</dbReference>
<dbReference type="PANTHER" id="PTHR30015:SF7">
    <property type="entry name" value="TYPE IV METHYL-DIRECTED RESTRICTION ENZYME ECOKMRR"/>
    <property type="match status" value="1"/>
</dbReference>
<keyword evidence="1" id="KW-0175">Coiled coil</keyword>
<comment type="caution">
    <text evidence="3">The sequence shown here is derived from an EMBL/GenBank/DDBJ whole genome shotgun (WGS) entry which is preliminary data.</text>
</comment>
<dbReference type="InterPro" id="IPR007560">
    <property type="entry name" value="Restrct_endonuc_IV_Mrr"/>
</dbReference>
<keyword evidence="3" id="KW-0540">Nuclease</keyword>
<dbReference type="InterPro" id="IPR011856">
    <property type="entry name" value="tRNA_endonuc-like_dom_sf"/>
</dbReference>
<keyword evidence="3" id="KW-0378">Hydrolase</keyword>
<dbReference type="InterPro" id="IPR052906">
    <property type="entry name" value="Type_IV_Methyl-Rstrct_Enzyme"/>
</dbReference>
<dbReference type="OrthoDB" id="9803736at2"/>
<feature type="coiled-coil region" evidence="1">
    <location>
        <begin position="38"/>
        <end position="66"/>
    </location>
</feature>
<feature type="coiled-coil region" evidence="1">
    <location>
        <begin position="165"/>
        <end position="192"/>
    </location>
</feature>
<dbReference type="AlphaFoldDB" id="A0A369IJF1"/>
<dbReference type="GO" id="GO:0015666">
    <property type="term" value="F:restriction endodeoxyribonuclease activity"/>
    <property type="evidence" value="ECO:0007669"/>
    <property type="project" value="TreeGrafter"/>
</dbReference>
<evidence type="ECO:0000313" key="4">
    <source>
        <dbReference type="Proteomes" id="UP000253141"/>
    </source>
</evidence>
<sequence>MARSFTRVLVSAARAGARASRRYEAAQRREASARARHQKQLEREYVKFEKENAKRAKQEYLELRIEEALELTNEDNEKFFYLNSGIINETLRIDDTINFETLKPKYKAPSEEIPEGMLVFPNEPEEETFINSVGKMPIWGYLFKSSKQIWIDKIEEAESNFKAAYEKWKSEVSKRKNEIELYKRELQEIKKKYDLDFQRKCQDVDDFKASYLSGDEESVSAYVSIVLENSDYLFDWDRDFKLAYNKDAGELLIEFKLPNIDIIPNVLEYKYIKTKDVIEEKFRKKADIDNCYKNLVTSLAIRTIHEVIEADQGGFISVVIFNGFVETIDKANGKTIFPILLSISVSKDEFANINLSRVEPIQCIQSLSAKISPSLSGLFPVKPIKEFSMVDKRYVTEQDIVSSLSNRPNLMDLNPFEFENLVTNLFSKMGLETKQTRSSKDGGIDAVAFDLRPVLGGKIVIQAKRYKNLVGVSAVRDLYGTMINEGATKGILVSTSWYGADAYTFSKDKPIELIDGSGLLYLLAQIGVEAEIIMPDPI</sequence>
<dbReference type="RefSeq" id="WP_114459966.1">
    <property type="nucleotide sequence ID" value="NZ_QPIW01000002.1"/>
</dbReference>